<dbReference type="InterPro" id="IPR017208">
    <property type="entry name" value="UCP037442_abhydr"/>
</dbReference>
<reference evidence="3" key="1">
    <citation type="submission" date="2017-01" db="EMBL/GenBank/DDBJ databases">
        <authorList>
            <person name="Varghese N."/>
            <person name="Submissions S."/>
        </authorList>
    </citation>
    <scope>NUCLEOTIDE SEQUENCE [LARGE SCALE GENOMIC DNA]</scope>
    <source>
        <strain evidence="3">3bp</strain>
    </source>
</reference>
<dbReference type="PIRSF" id="PIRSF037442">
    <property type="entry name" value="UCP037442_abhydr"/>
    <property type="match status" value="1"/>
</dbReference>
<accession>A0A1N6TXS7</accession>
<protein>
    <submittedName>
        <fullName evidence="2">Predicted alpha/beta hydrolase</fullName>
    </submittedName>
</protein>
<evidence type="ECO:0000259" key="1">
    <source>
        <dbReference type="Pfam" id="PF12146"/>
    </source>
</evidence>
<proteinExistence type="predicted"/>
<dbReference type="InterPro" id="IPR022742">
    <property type="entry name" value="Hydrolase_4"/>
</dbReference>
<keyword evidence="3" id="KW-1185">Reference proteome</keyword>
<evidence type="ECO:0000313" key="2">
    <source>
        <dbReference type="EMBL" id="SIQ58198.1"/>
    </source>
</evidence>
<organism evidence="2 3">
    <name type="scientific">Cellulosimicrobium aquatile</name>
    <dbReference type="NCBI Taxonomy" id="1612203"/>
    <lineage>
        <taxon>Bacteria</taxon>
        <taxon>Bacillati</taxon>
        <taxon>Actinomycetota</taxon>
        <taxon>Actinomycetes</taxon>
        <taxon>Micrococcales</taxon>
        <taxon>Promicromonosporaceae</taxon>
        <taxon>Cellulosimicrobium</taxon>
    </lineage>
</organism>
<dbReference type="AlphaFoldDB" id="A0A1N6TXS7"/>
<name>A0A1N6TXS7_9MICO</name>
<keyword evidence="2" id="KW-0378">Hydrolase</keyword>
<dbReference type="RefSeq" id="WP_076405672.1">
    <property type="nucleotide sequence ID" value="NZ_FTMI01000005.1"/>
</dbReference>
<gene>
    <name evidence="2" type="ORF">SAMN05518682_2976</name>
</gene>
<dbReference type="Proteomes" id="UP000186235">
    <property type="component" value="Unassembled WGS sequence"/>
</dbReference>
<dbReference type="InterPro" id="IPR029058">
    <property type="entry name" value="AB_hydrolase_fold"/>
</dbReference>
<sequence length="314" mass="33812">MRNDGPATVGSDELRIQIPAGGWVVGTVRKPAEESPRGVVVIHPATAVPERLYTGFAEFLATHGYVAVTYDYRGTGRSGSPRDHRGLRMRDWMADDVPAVAAWARPRFGDVPQLAVGHSIGGHALALGKGSRGLAGFVTVASHVAATSAIPDRAERARVRLILRALGPATARVLGHVPGRRLSLGEDMPAAAMLEWSRWSTMPGYFFDDPTMRAAADAARVTGDVLAVGFTDDPWATPAQIDAITDRLTAAHVERRTWSPADGGVEAIGHMGFFRRGLRDTLWPELLAWLDARAAAAPSQQDGNVHFPARKPRR</sequence>
<feature type="domain" description="Serine aminopeptidase S33" evidence="1">
    <location>
        <begin position="35"/>
        <end position="167"/>
    </location>
</feature>
<dbReference type="Gene3D" id="3.40.50.1820">
    <property type="entry name" value="alpha/beta hydrolase"/>
    <property type="match status" value="1"/>
</dbReference>
<dbReference type="EMBL" id="FTMI01000005">
    <property type="protein sequence ID" value="SIQ58198.1"/>
    <property type="molecule type" value="Genomic_DNA"/>
</dbReference>
<dbReference type="SUPFAM" id="SSF53474">
    <property type="entry name" value="alpha/beta-Hydrolases"/>
    <property type="match status" value="1"/>
</dbReference>
<dbReference type="GO" id="GO:0016787">
    <property type="term" value="F:hydrolase activity"/>
    <property type="evidence" value="ECO:0007669"/>
    <property type="project" value="UniProtKB-KW"/>
</dbReference>
<evidence type="ECO:0000313" key="3">
    <source>
        <dbReference type="Proteomes" id="UP000186235"/>
    </source>
</evidence>
<dbReference type="Pfam" id="PF12146">
    <property type="entry name" value="Hydrolase_4"/>
    <property type="match status" value="1"/>
</dbReference>